<dbReference type="Gene3D" id="3.30.70.1230">
    <property type="entry name" value="Nucleotide cyclase"/>
    <property type="match status" value="1"/>
</dbReference>
<gene>
    <name evidence="2" type="ORF">STCU_09610</name>
</gene>
<keyword evidence="3" id="KW-1185">Reference proteome</keyword>
<evidence type="ECO:0008006" key="4">
    <source>
        <dbReference type="Google" id="ProtNLM"/>
    </source>
</evidence>
<reference evidence="2 3" key="1">
    <citation type="journal article" date="2013" name="PLoS ONE">
        <title>Predicting the Proteins of Angomonas deanei, Strigomonas culicis and Their Respective Endosymbionts Reveals New Aspects of the Trypanosomatidae Family.</title>
        <authorList>
            <person name="Motta M.C."/>
            <person name="Martins A.C."/>
            <person name="de Souza S.S."/>
            <person name="Catta-Preta C.M."/>
            <person name="Silva R."/>
            <person name="Klein C.C."/>
            <person name="de Almeida L.G."/>
            <person name="de Lima Cunha O."/>
            <person name="Ciapina L.P."/>
            <person name="Brocchi M."/>
            <person name="Colabardini A.C."/>
            <person name="de Araujo Lima B."/>
            <person name="Machado C.R."/>
            <person name="de Almeida Soares C.M."/>
            <person name="Probst C.M."/>
            <person name="de Menezes C.B."/>
            <person name="Thompson C.E."/>
            <person name="Bartholomeu D.C."/>
            <person name="Gradia D.F."/>
            <person name="Pavoni D.P."/>
            <person name="Grisard E.C."/>
            <person name="Fantinatti-Garboggini F."/>
            <person name="Marchini F.K."/>
            <person name="Rodrigues-Luiz G.F."/>
            <person name="Wagner G."/>
            <person name="Goldman G.H."/>
            <person name="Fietto J.L."/>
            <person name="Elias M.C."/>
            <person name="Goldman M.H."/>
            <person name="Sagot M.F."/>
            <person name="Pereira M."/>
            <person name="Stoco P.H."/>
            <person name="de Mendonca-Neto R.P."/>
            <person name="Teixeira S.M."/>
            <person name="Maciel T.E."/>
            <person name="de Oliveira Mendes T.A."/>
            <person name="Urmenyi T.P."/>
            <person name="de Souza W."/>
            <person name="Schenkman S."/>
            <person name="de Vasconcelos A.T."/>
        </authorList>
    </citation>
    <scope>NUCLEOTIDE SEQUENCE [LARGE SCALE GENOMIC DNA]</scope>
</reference>
<proteinExistence type="predicted"/>
<name>S9TRL6_9TRYP</name>
<evidence type="ECO:0000313" key="2">
    <source>
        <dbReference type="EMBL" id="EPY19113.1"/>
    </source>
</evidence>
<feature type="coiled-coil region" evidence="1">
    <location>
        <begin position="1"/>
        <end position="71"/>
    </location>
</feature>
<comment type="caution">
    <text evidence="2">The sequence shown here is derived from an EMBL/GenBank/DDBJ whole genome shotgun (WGS) entry which is preliminary data.</text>
</comment>
<dbReference type="OrthoDB" id="270632at2759"/>
<organism evidence="2 3">
    <name type="scientific">Strigomonas culicis</name>
    <dbReference type="NCBI Taxonomy" id="28005"/>
    <lineage>
        <taxon>Eukaryota</taxon>
        <taxon>Discoba</taxon>
        <taxon>Euglenozoa</taxon>
        <taxon>Kinetoplastea</taxon>
        <taxon>Metakinetoplastina</taxon>
        <taxon>Trypanosomatida</taxon>
        <taxon>Trypanosomatidae</taxon>
        <taxon>Strigomonadinae</taxon>
        <taxon>Strigomonas</taxon>
    </lineage>
</organism>
<dbReference type="SUPFAM" id="SSF55073">
    <property type="entry name" value="Nucleotide cyclase"/>
    <property type="match status" value="1"/>
</dbReference>
<dbReference type="AlphaFoldDB" id="S9TRL6"/>
<evidence type="ECO:0000313" key="3">
    <source>
        <dbReference type="Proteomes" id="UP000015354"/>
    </source>
</evidence>
<sequence>MALKEKEIEELMRLCSNLRTELGNAKSDARFLEFAILEKSKAQIKEKDDIIAELEKKLAAAEKTNQEVKDNTEHQIRLLTSQHENSIQSFKSEARLASERCADLTKTYQSQVEDIKTASKKELEYIENRFNARVEELTAELRSVRTMNNASESHYLEQTAATKSMLSRIEADYKERLRASEQRIEELRKTHDEVFAFERKGKEAALEESRKATEQLAAALVDKDELVQRYNLWNNYILAALDKYYHGFISALPAHVVDPVDPQLQQVPELYAPRAVLEDPEAKVVMERIAYRLLQLKVTNQFDTRTEESAQTTALPSESHLEQLINRQERLKKAITETETSISQLDATCGSVLTRLYFFSDNLEQSIANAPRNVLAPVKNVVFVCLSIYNGQLLWADDADTMRTAVILMHSTIRLKLSEYGGYEAFSDDVSMLLAFDDAAGACRFCTESQMWLMHVPWPAALLSSPFCVEERGDDQRPIFRGIRLAMAMHAGESVC</sequence>
<accession>S9TRL6</accession>
<dbReference type="Proteomes" id="UP000015354">
    <property type="component" value="Unassembled WGS sequence"/>
</dbReference>
<evidence type="ECO:0000256" key="1">
    <source>
        <dbReference type="SAM" id="Coils"/>
    </source>
</evidence>
<keyword evidence="1" id="KW-0175">Coiled coil</keyword>
<dbReference type="InterPro" id="IPR029787">
    <property type="entry name" value="Nucleotide_cyclase"/>
</dbReference>
<protein>
    <recommendedName>
        <fullName evidence="4">Guanylate cyclase domain-containing protein</fullName>
    </recommendedName>
</protein>
<dbReference type="EMBL" id="ATMH01009610">
    <property type="protein sequence ID" value="EPY19113.1"/>
    <property type="molecule type" value="Genomic_DNA"/>
</dbReference>